<organism evidence="1 2">
    <name type="scientific">Clathrus columnatus</name>
    <dbReference type="NCBI Taxonomy" id="1419009"/>
    <lineage>
        <taxon>Eukaryota</taxon>
        <taxon>Fungi</taxon>
        <taxon>Dikarya</taxon>
        <taxon>Basidiomycota</taxon>
        <taxon>Agaricomycotina</taxon>
        <taxon>Agaricomycetes</taxon>
        <taxon>Phallomycetidae</taxon>
        <taxon>Phallales</taxon>
        <taxon>Clathraceae</taxon>
        <taxon>Clathrus</taxon>
    </lineage>
</organism>
<keyword evidence="2" id="KW-1185">Reference proteome</keyword>
<sequence length="173" mass="19870">MSITKKPMLSTTHAIFKGLQNDLVTFIAELPRNMPPQLYLALRSSHCKLMLDPRIRYKGLQLDHEKEPHLLALINRHKEELQAHYDTFYGKATLPSFATPVPGSLEEAGLSHFTACYAHCPTDNQNELQDFFSILPENFSTCDPIDYCLQDLQLHLNRYSQEEEIQFSYAVQA</sequence>
<protein>
    <submittedName>
        <fullName evidence="1">Uncharacterized protein</fullName>
    </submittedName>
</protein>
<gene>
    <name evidence="1" type="ORF">Clacol_002109</name>
</gene>
<proteinExistence type="predicted"/>
<evidence type="ECO:0000313" key="2">
    <source>
        <dbReference type="Proteomes" id="UP001050691"/>
    </source>
</evidence>
<comment type="caution">
    <text evidence="1">The sequence shown here is derived from an EMBL/GenBank/DDBJ whole genome shotgun (WGS) entry which is preliminary data.</text>
</comment>
<name>A0AAV5A5G9_9AGAM</name>
<reference evidence="1" key="1">
    <citation type="submission" date="2021-10" db="EMBL/GenBank/DDBJ databases">
        <title>De novo Genome Assembly of Clathrus columnatus (Basidiomycota, Fungi) Using Illumina and Nanopore Sequence Data.</title>
        <authorList>
            <person name="Ogiso-Tanaka E."/>
            <person name="Itagaki H."/>
            <person name="Hosoya T."/>
            <person name="Hosaka K."/>
        </authorList>
    </citation>
    <scope>NUCLEOTIDE SEQUENCE</scope>
    <source>
        <strain evidence="1">MO-923</strain>
    </source>
</reference>
<dbReference type="Proteomes" id="UP001050691">
    <property type="component" value="Unassembled WGS sequence"/>
</dbReference>
<dbReference type="EMBL" id="BPWL01000002">
    <property type="protein sequence ID" value="GJJ07903.1"/>
    <property type="molecule type" value="Genomic_DNA"/>
</dbReference>
<accession>A0AAV5A5G9</accession>
<dbReference type="AlphaFoldDB" id="A0AAV5A5G9"/>
<evidence type="ECO:0000313" key="1">
    <source>
        <dbReference type="EMBL" id="GJJ07903.1"/>
    </source>
</evidence>